<proteinExistence type="predicted"/>
<dbReference type="AlphaFoldDB" id="A0A6L6XT86"/>
<evidence type="ECO:0000256" key="1">
    <source>
        <dbReference type="SAM" id="Phobius"/>
    </source>
</evidence>
<feature type="transmembrane region" description="Helical" evidence="1">
    <location>
        <begin position="26"/>
        <end position="45"/>
    </location>
</feature>
<gene>
    <name evidence="2" type="ORF">GON03_12285</name>
</gene>
<evidence type="ECO:0000313" key="3">
    <source>
        <dbReference type="Proteomes" id="UP000473525"/>
    </source>
</evidence>
<dbReference type="InterPro" id="IPR005325">
    <property type="entry name" value="DUF308_memb"/>
</dbReference>
<evidence type="ECO:0000313" key="2">
    <source>
        <dbReference type="EMBL" id="MVQ49963.1"/>
    </source>
</evidence>
<dbReference type="GO" id="GO:0005886">
    <property type="term" value="C:plasma membrane"/>
    <property type="evidence" value="ECO:0007669"/>
    <property type="project" value="TreeGrafter"/>
</dbReference>
<organism evidence="2 3">
    <name type="scientific">Nocardioides agri</name>
    <dbReference type="NCBI Taxonomy" id="2682843"/>
    <lineage>
        <taxon>Bacteria</taxon>
        <taxon>Bacillati</taxon>
        <taxon>Actinomycetota</taxon>
        <taxon>Actinomycetes</taxon>
        <taxon>Propionibacteriales</taxon>
        <taxon>Nocardioidaceae</taxon>
        <taxon>Nocardioides</taxon>
    </lineage>
</organism>
<evidence type="ECO:0008006" key="4">
    <source>
        <dbReference type="Google" id="ProtNLM"/>
    </source>
</evidence>
<reference evidence="2 3" key="1">
    <citation type="submission" date="2019-12" db="EMBL/GenBank/DDBJ databases">
        <authorList>
            <person name="Huq M.A."/>
        </authorList>
    </citation>
    <scope>NUCLEOTIDE SEQUENCE [LARGE SCALE GENOMIC DNA]</scope>
    <source>
        <strain evidence="2 3">MAH-18</strain>
    </source>
</reference>
<dbReference type="InterPro" id="IPR052712">
    <property type="entry name" value="Acid_resist_chaperone_HdeD"/>
</dbReference>
<feature type="transmembrane region" description="Helical" evidence="1">
    <location>
        <begin position="165"/>
        <end position="186"/>
    </location>
</feature>
<accession>A0A6L6XT86</accession>
<dbReference type="RefSeq" id="WP_157342791.1">
    <property type="nucleotide sequence ID" value="NZ_WSEK01000004.1"/>
</dbReference>
<name>A0A6L6XT86_9ACTN</name>
<feature type="transmembrane region" description="Helical" evidence="1">
    <location>
        <begin position="106"/>
        <end position="127"/>
    </location>
</feature>
<keyword evidence="1" id="KW-0812">Transmembrane</keyword>
<dbReference type="PANTHER" id="PTHR34989">
    <property type="entry name" value="PROTEIN HDED"/>
    <property type="match status" value="1"/>
</dbReference>
<feature type="transmembrane region" description="Helical" evidence="1">
    <location>
        <begin position="83"/>
        <end position="100"/>
    </location>
</feature>
<dbReference type="EMBL" id="WSEK01000004">
    <property type="protein sequence ID" value="MVQ49963.1"/>
    <property type="molecule type" value="Genomic_DNA"/>
</dbReference>
<keyword evidence="3" id="KW-1185">Reference proteome</keyword>
<sequence>MTHSQIAEREPDRPLPPLLVNLAEHWGLVLAYAIVTLAMGVALLVWPDVTITIFTVLVAIQLLVMGVLRLVAAVSGRTEGIRVLVGLTGGIALIVGLLILRDPLQSVLVVAMVLGVFWLIAGIVDVLGALVSPGAGGRAFELVTGLLSMLFGGFLVVFTDFSLKVLVLLVALWLLLAGALALFAALRLRSLRPAA</sequence>
<keyword evidence="1" id="KW-1133">Transmembrane helix</keyword>
<comment type="caution">
    <text evidence="2">The sequence shown here is derived from an EMBL/GenBank/DDBJ whole genome shotgun (WGS) entry which is preliminary data.</text>
</comment>
<dbReference type="PANTHER" id="PTHR34989:SF1">
    <property type="entry name" value="PROTEIN HDED"/>
    <property type="match status" value="1"/>
</dbReference>
<protein>
    <recommendedName>
        <fullName evidence="4">HdeD family acid-resistance protein</fullName>
    </recommendedName>
</protein>
<dbReference type="Proteomes" id="UP000473525">
    <property type="component" value="Unassembled WGS sequence"/>
</dbReference>
<dbReference type="Pfam" id="PF03729">
    <property type="entry name" value="DUF308"/>
    <property type="match status" value="2"/>
</dbReference>
<feature type="transmembrane region" description="Helical" evidence="1">
    <location>
        <begin position="139"/>
        <end position="159"/>
    </location>
</feature>
<keyword evidence="1" id="KW-0472">Membrane</keyword>
<feature type="transmembrane region" description="Helical" evidence="1">
    <location>
        <begin position="51"/>
        <end position="71"/>
    </location>
</feature>